<dbReference type="PANTHER" id="PTHR10851:SF0">
    <property type="entry name" value="PYRIDOXINE-5'-PHOSPHATE OXIDASE"/>
    <property type="match status" value="1"/>
</dbReference>
<comment type="cofactor">
    <cofactor evidence="6">
        <name>FMN</name>
        <dbReference type="ChEBI" id="CHEBI:58210"/>
    </cofactor>
    <text evidence="6">Binds 1 FMN per subunit.</text>
</comment>
<dbReference type="InterPro" id="IPR011576">
    <property type="entry name" value="Pyridox_Oxase_N"/>
</dbReference>
<evidence type="ECO:0000313" key="9">
    <source>
        <dbReference type="EMBL" id="AWT60833.1"/>
    </source>
</evidence>
<name>A0A2Z4AET1_9BACT</name>
<evidence type="ECO:0000256" key="4">
    <source>
        <dbReference type="ARBA" id="ARBA00023002"/>
    </source>
</evidence>
<dbReference type="NCBIfam" id="NF004231">
    <property type="entry name" value="PRK05679.1"/>
    <property type="match status" value="1"/>
</dbReference>
<dbReference type="InterPro" id="IPR000659">
    <property type="entry name" value="Pyridox_Oxase"/>
</dbReference>
<evidence type="ECO:0000259" key="7">
    <source>
        <dbReference type="Pfam" id="PF01243"/>
    </source>
</evidence>
<feature type="binding site" evidence="6">
    <location>
        <begin position="135"/>
        <end position="136"/>
    </location>
    <ligand>
        <name>FMN</name>
        <dbReference type="ChEBI" id="CHEBI:58210"/>
    </ligand>
</feature>
<accession>A0A2Z4AET1</accession>
<evidence type="ECO:0000256" key="6">
    <source>
        <dbReference type="PIRSR" id="PIRSR000190-2"/>
    </source>
</evidence>
<dbReference type="KEGG" id="mtar:DF168_02057"/>
<keyword evidence="4 9" id="KW-0560">Oxidoreductase</keyword>
<keyword evidence="2" id="KW-0285">Flavoprotein</keyword>
<dbReference type="GO" id="GO:0008615">
    <property type="term" value="P:pyridoxine biosynthetic process"/>
    <property type="evidence" value="ECO:0007669"/>
    <property type="project" value="UniProtKB-UniRule"/>
</dbReference>
<dbReference type="NCBIfam" id="TIGR00558">
    <property type="entry name" value="pdxH"/>
    <property type="match status" value="1"/>
</dbReference>
<evidence type="ECO:0000256" key="1">
    <source>
        <dbReference type="ARBA" id="ARBA00007301"/>
    </source>
</evidence>
<dbReference type="InterPro" id="IPR012349">
    <property type="entry name" value="Split_barrel_FMN-bd"/>
</dbReference>
<protein>
    <recommendedName>
        <fullName evidence="5">Pyridoxamine 5'-phosphate oxidase</fullName>
        <ecNumber evidence="5">1.4.3.5</ecNumber>
    </recommendedName>
</protein>
<feature type="domain" description="Pyridoxine 5'-phosphate oxidase dimerisation C-terminal" evidence="8">
    <location>
        <begin position="167"/>
        <end position="208"/>
    </location>
</feature>
<feature type="binding site" evidence="6">
    <location>
        <position position="190"/>
    </location>
    <ligand>
        <name>FMN</name>
        <dbReference type="ChEBI" id="CHEBI:58210"/>
    </ligand>
</feature>
<proteinExistence type="inferred from homology"/>
<sequence length="208" mass="24201">MSLHDNTASALRRVDLNANPFLQFEQWYKEAGESEILDPTAMTLATVSSRGRPSSRTVLLKDFNQNGFVFFTNYESRKATEIAGNPFVSLLFLWLPLRKQVSIEGRAEKISPSESTRYFNSRPLGNRIGAWTSRQSNPLESRSVLEKRFEKLKEKYSTGKIPIPSFWGGYRVSPYSFEFWQGREDRLHDRFRYRWCDVGSWDIVRLSP</sequence>
<dbReference type="Gene3D" id="2.30.110.10">
    <property type="entry name" value="Electron Transport, Fmn-binding Protein, Chain A"/>
    <property type="match status" value="1"/>
</dbReference>
<dbReference type="GO" id="GO:0004733">
    <property type="term" value="F:pyridoxamine phosphate oxidase activity"/>
    <property type="evidence" value="ECO:0007669"/>
    <property type="project" value="UniProtKB-UniRule"/>
</dbReference>
<dbReference type="PROSITE" id="PS01064">
    <property type="entry name" value="PYRIDOX_OXIDASE"/>
    <property type="match status" value="1"/>
</dbReference>
<evidence type="ECO:0000256" key="3">
    <source>
        <dbReference type="ARBA" id="ARBA00022643"/>
    </source>
</evidence>
<feature type="binding site" evidence="6">
    <location>
        <begin position="56"/>
        <end position="61"/>
    </location>
    <ligand>
        <name>FMN</name>
        <dbReference type="ChEBI" id="CHEBI:58210"/>
    </ligand>
</feature>
<evidence type="ECO:0000256" key="5">
    <source>
        <dbReference type="NCBIfam" id="TIGR00558"/>
    </source>
</evidence>
<evidence type="ECO:0000256" key="2">
    <source>
        <dbReference type="ARBA" id="ARBA00022630"/>
    </source>
</evidence>
<reference evidence="9 10" key="1">
    <citation type="submission" date="2018-06" db="EMBL/GenBank/DDBJ databases">
        <title>Draft Genome Sequence of a Novel Marine Bacterium Related to the Verrucomicrobia.</title>
        <authorList>
            <person name="Vosseberg J."/>
            <person name="Martijn J."/>
            <person name="Ettema T.J.G."/>
        </authorList>
    </citation>
    <scope>NUCLEOTIDE SEQUENCE [LARGE SCALE GENOMIC DNA]</scope>
    <source>
        <strain evidence="9">TARA_B100001123</strain>
    </source>
</reference>
<dbReference type="PIRSF" id="PIRSF000190">
    <property type="entry name" value="Pyd_amn-ph_oxd"/>
    <property type="match status" value="1"/>
</dbReference>
<gene>
    <name evidence="9" type="primary">pdxH</name>
    <name evidence="9" type="ORF">DF168_02057</name>
</gene>
<evidence type="ECO:0000313" key="10">
    <source>
        <dbReference type="Proteomes" id="UP000247465"/>
    </source>
</evidence>
<dbReference type="Proteomes" id="UP000247465">
    <property type="component" value="Chromosome"/>
</dbReference>
<evidence type="ECO:0000259" key="8">
    <source>
        <dbReference type="Pfam" id="PF10590"/>
    </source>
</evidence>
<feature type="binding site" evidence="6">
    <location>
        <position position="180"/>
    </location>
    <ligand>
        <name>FMN</name>
        <dbReference type="ChEBI" id="CHEBI:58210"/>
    </ligand>
</feature>
<feature type="binding site" evidence="6">
    <location>
        <position position="100"/>
    </location>
    <ligand>
        <name>FMN</name>
        <dbReference type="ChEBI" id="CHEBI:58210"/>
    </ligand>
</feature>
<dbReference type="Pfam" id="PF01243">
    <property type="entry name" value="PNPOx_N"/>
    <property type="match status" value="1"/>
</dbReference>
<comment type="similarity">
    <text evidence="1">Belongs to the pyridoxamine 5'-phosphate oxidase family.</text>
</comment>
<dbReference type="InterPro" id="IPR019576">
    <property type="entry name" value="Pyridoxamine_oxidase_dimer_C"/>
</dbReference>
<dbReference type="Pfam" id="PF10590">
    <property type="entry name" value="PNP_phzG_C"/>
    <property type="match status" value="1"/>
</dbReference>
<keyword evidence="3 6" id="KW-0288">FMN</keyword>
<feature type="binding site" evidence="6">
    <location>
        <position position="78"/>
    </location>
    <ligand>
        <name>FMN</name>
        <dbReference type="ChEBI" id="CHEBI:58210"/>
    </ligand>
</feature>
<feature type="binding site" evidence="6">
    <location>
        <begin position="71"/>
        <end position="72"/>
    </location>
    <ligand>
        <name>FMN</name>
        <dbReference type="ChEBI" id="CHEBI:58210"/>
    </ligand>
</feature>
<dbReference type="HAMAP" id="MF_01629">
    <property type="entry name" value="PdxH"/>
    <property type="match status" value="1"/>
</dbReference>
<feature type="domain" description="Pyridoxamine 5'-phosphate oxidase N-terminal" evidence="7">
    <location>
        <begin position="33"/>
        <end position="154"/>
    </location>
</feature>
<dbReference type="GO" id="GO:0010181">
    <property type="term" value="F:FMN binding"/>
    <property type="evidence" value="ECO:0007669"/>
    <property type="project" value="UniProtKB-UniRule"/>
</dbReference>
<feature type="binding site" evidence="6">
    <location>
        <position position="77"/>
    </location>
    <ligand>
        <name>FMN</name>
        <dbReference type="ChEBI" id="CHEBI:58210"/>
    </ligand>
</feature>
<dbReference type="EC" id="1.4.3.5" evidence="5"/>
<dbReference type="AlphaFoldDB" id="A0A2Z4AET1"/>
<organism evidence="9 10">
    <name type="scientific">Candidatus Moanibacter tarae</name>
    <dbReference type="NCBI Taxonomy" id="2200854"/>
    <lineage>
        <taxon>Bacteria</taxon>
        <taxon>Pseudomonadati</taxon>
        <taxon>Verrucomicrobiota</taxon>
        <taxon>Opitutia</taxon>
        <taxon>Puniceicoccales</taxon>
        <taxon>Puniceicoccales incertae sedis</taxon>
        <taxon>Candidatus Moanibacter</taxon>
    </lineage>
</organism>
<dbReference type="SUPFAM" id="SSF50475">
    <property type="entry name" value="FMN-binding split barrel"/>
    <property type="match status" value="1"/>
</dbReference>
<dbReference type="PANTHER" id="PTHR10851">
    <property type="entry name" value="PYRIDOXINE-5-PHOSPHATE OXIDASE"/>
    <property type="match status" value="1"/>
</dbReference>
<dbReference type="InterPro" id="IPR019740">
    <property type="entry name" value="Pyridox_Oxase_CS"/>
</dbReference>
<dbReference type="EMBL" id="CP029803">
    <property type="protein sequence ID" value="AWT60833.1"/>
    <property type="molecule type" value="Genomic_DNA"/>
</dbReference>